<evidence type="ECO:0000313" key="7">
    <source>
        <dbReference type="Proteomes" id="UP000007962"/>
    </source>
</evidence>
<dbReference type="RefSeq" id="WP_012726039.1">
    <property type="nucleotide sequence ID" value="NC_012669.1"/>
</dbReference>
<dbReference type="Gene3D" id="3.90.550.10">
    <property type="entry name" value="Spore Coat Polysaccharide Biosynthesis Protein SpsA, Chain A"/>
    <property type="match status" value="1"/>
</dbReference>
<dbReference type="Proteomes" id="UP000007962">
    <property type="component" value="Chromosome"/>
</dbReference>
<keyword evidence="7" id="KW-1185">Reference proteome</keyword>
<dbReference type="SUPFAM" id="SSF53448">
    <property type="entry name" value="Nucleotide-diphospho-sugar transferases"/>
    <property type="match status" value="1"/>
</dbReference>
<dbReference type="EMBL" id="CP001618">
    <property type="protein sequence ID" value="ACQ79259.1"/>
    <property type="molecule type" value="Genomic_DNA"/>
</dbReference>
<dbReference type="PANTHER" id="PTHR43179">
    <property type="entry name" value="RHAMNOSYLTRANSFERASE WBBL"/>
    <property type="match status" value="1"/>
</dbReference>
<evidence type="ECO:0000256" key="4">
    <source>
        <dbReference type="ARBA" id="ARBA00022679"/>
    </source>
</evidence>
<reference evidence="6 7" key="1">
    <citation type="journal article" date="2009" name="Stand. Genomic Sci.">
        <title>Complete genome sequence of Beutenbergia cavernae type strain (HKI 0122).</title>
        <authorList>
            <person name="Land M."/>
            <person name="Pukall R."/>
            <person name="Abt B."/>
            <person name="Goker M."/>
            <person name="Rohde M."/>
            <person name="Glavina Del Rio T."/>
            <person name="Tice H."/>
            <person name="Copeland A."/>
            <person name="Cheng J.F."/>
            <person name="Lucas S."/>
            <person name="Chen F."/>
            <person name="Nolan M."/>
            <person name="Bruce D."/>
            <person name="Goodwin L."/>
            <person name="Pitluck S."/>
            <person name="Ivanova N."/>
            <person name="Mavromatis K."/>
            <person name="Ovchinnikova G."/>
            <person name="Pati A."/>
            <person name="Chen A."/>
            <person name="Palaniappan K."/>
            <person name="Hauser L."/>
            <person name="Chang Y.J."/>
            <person name="Jefferies C.C."/>
            <person name="Saunders E."/>
            <person name="Brettin T."/>
            <person name="Detter J.C."/>
            <person name="Han C."/>
            <person name="Chain P."/>
            <person name="Bristow J."/>
            <person name="Eisen J.A."/>
            <person name="Markowitz V."/>
            <person name="Hugenholtz P."/>
            <person name="Kyrpides N.C."/>
            <person name="Klenk H.P."/>
            <person name="Lapidus A."/>
        </authorList>
    </citation>
    <scope>NUCLEOTIDE SEQUENCE [LARGE SCALE GENOMIC DNA]</scope>
    <source>
        <strain evidence="7">ATCC BAA-8 / DSM 12333 / NBRC 16432</strain>
    </source>
</reference>
<sequence>MTTAQRTRLRVSICTLTFRRAEDLRRALPMLVEQARSVAHDVEVLVIDNDTAASAVDVVLEDGSGLVRYVHEPRPGIAAARNRALAETLGRDLVVFIDDDERPVQDWLAQLLATYLRTRPAGVVGPVVSEFDEAPEPWIVDGQFFTRLRHPTGTRVAVAATNNLLLDRAFLARHGLTFDERFGLSGGSDSLLTRRLTQAGGVLVWCDEAGVVDVVPAARATRSWVMRRAFRMGNTATRVELEVAARPAGRAAGRVRMATRGAVRIAGGAARAAVGAVTVSRGRRARGWRTVARGAGMLAGTTGYVYHEYRRA</sequence>
<evidence type="ECO:0000313" key="6">
    <source>
        <dbReference type="EMBL" id="ACQ79259.1"/>
    </source>
</evidence>
<dbReference type="CDD" id="cd00761">
    <property type="entry name" value="Glyco_tranf_GTA_type"/>
    <property type="match status" value="1"/>
</dbReference>
<dbReference type="GO" id="GO:0016757">
    <property type="term" value="F:glycosyltransferase activity"/>
    <property type="evidence" value="ECO:0007669"/>
    <property type="project" value="UniProtKB-KW"/>
</dbReference>
<protein>
    <submittedName>
        <fullName evidence="6">Glycosyl transferase family 2</fullName>
    </submittedName>
</protein>
<proteinExistence type="inferred from homology"/>
<dbReference type="HOGENOM" id="CLU_025996_3_0_11"/>
<dbReference type="InterPro" id="IPR029044">
    <property type="entry name" value="Nucleotide-diphossugar_trans"/>
</dbReference>
<keyword evidence="4 6" id="KW-0808">Transferase</keyword>
<evidence type="ECO:0000256" key="3">
    <source>
        <dbReference type="ARBA" id="ARBA00022676"/>
    </source>
</evidence>
<evidence type="ECO:0000259" key="5">
    <source>
        <dbReference type="Pfam" id="PF00535"/>
    </source>
</evidence>
<name>C5C073_BEUC1</name>
<accession>C5C073</accession>
<keyword evidence="3" id="KW-0328">Glycosyltransferase</keyword>
<dbReference type="Pfam" id="PF00535">
    <property type="entry name" value="Glycos_transf_2"/>
    <property type="match status" value="1"/>
</dbReference>
<dbReference type="AlphaFoldDB" id="C5C073"/>
<comment type="pathway">
    <text evidence="1">Cell wall biogenesis; cell wall polysaccharide biosynthesis.</text>
</comment>
<dbReference type="CAZy" id="GT2">
    <property type="family name" value="Glycosyltransferase Family 2"/>
</dbReference>
<dbReference type="InterPro" id="IPR001173">
    <property type="entry name" value="Glyco_trans_2-like"/>
</dbReference>
<comment type="similarity">
    <text evidence="2">Belongs to the glycosyltransferase 2 family.</text>
</comment>
<dbReference type="KEGG" id="bcv:Bcav_0998"/>
<organism evidence="6 7">
    <name type="scientific">Beutenbergia cavernae (strain ATCC BAA-8 / DSM 12333 / CCUG 43141 / JCM 11478 / NBRC 16432 / NCIMB 13614 / HKI 0122)</name>
    <dbReference type="NCBI Taxonomy" id="471853"/>
    <lineage>
        <taxon>Bacteria</taxon>
        <taxon>Bacillati</taxon>
        <taxon>Actinomycetota</taxon>
        <taxon>Actinomycetes</taxon>
        <taxon>Micrococcales</taxon>
        <taxon>Beutenbergiaceae</taxon>
        <taxon>Beutenbergia</taxon>
    </lineage>
</organism>
<dbReference type="STRING" id="471853.Bcav_0998"/>
<evidence type="ECO:0000256" key="1">
    <source>
        <dbReference type="ARBA" id="ARBA00004776"/>
    </source>
</evidence>
<dbReference type="eggNOG" id="COG1216">
    <property type="taxonomic scope" value="Bacteria"/>
</dbReference>
<dbReference type="PANTHER" id="PTHR43179:SF12">
    <property type="entry name" value="GALACTOFURANOSYLTRANSFERASE GLFT2"/>
    <property type="match status" value="1"/>
</dbReference>
<evidence type="ECO:0000256" key="2">
    <source>
        <dbReference type="ARBA" id="ARBA00006739"/>
    </source>
</evidence>
<gene>
    <name evidence="6" type="ordered locus">Bcav_0998</name>
</gene>
<feature type="domain" description="Glycosyltransferase 2-like" evidence="5">
    <location>
        <begin position="12"/>
        <end position="166"/>
    </location>
</feature>